<comment type="caution">
    <text evidence="15">The sequence shown here is derived from an EMBL/GenBank/DDBJ whole genome shotgun (WGS) entry which is preliminary data.</text>
</comment>
<keyword evidence="16" id="KW-1185">Reference proteome</keyword>
<dbReference type="NCBIfam" id="TIGR00723">
    <property type="entry name" value="ttdB_fumA_fumB"/>
    <property type="match status" value="1"/>
</dbReference>
<feature type="domain" description="Fe-S hydro-lyase tartrate dehydratase beta-type catalytic" evidence="14">
    <location>
        <begin position="330"/>
        <end position="533"/>
    </location>
</feature>
<name>A0ABT5YNN4_9PROT</name>
<evidence type="ECO:0000256" key="1">
    <source>
        <dbReference type="ARBA" id="ARBA00000929"/>
    </source>
</evidence>
<evidence type="ECO:0000256" key="12">
    <source>
        <dbReference type="PIRNR" id="PIRNR001394"/>
    </source>
</evidence>
<evidence type="ECO:0000313" key="16">
    <source>
        <dbReference type="Proteomes" id="UP001215503"/>
    </source>
</evidence>
<comment type="function">
    <text evidence="12">Catalyzes the reversible hydration of fumarate to (S)-malate.</text>
</comment>
<evidence type="ECO:0000259" key="13">
    <source>
        <dbReference type="Pfam" id="PF05681"/>
    </source>
</evidence>
<keyword evidence="8 12" id="KW-0479">Metal-binding</keyword>
<evidence type="ECO:0000256" key="3">
    <source>
        <dbReference type="ARBA" id="ARBA00004859"/>
    </source>
</evidence>
<keyword evidence="6 12" id="KW-0004">4Fe-4S</keyword>
<keyword evidence="11 12" id="KW-0456">Lyase</keyword>
<evidence type="ECO:0000256" key="2">
    <source>
        <dbReference type="ARBA" id="ARBA00001966"/>
    </source>
</evidence>
<dbReference type="RefSeq" id="WP_275822988.1">
    <property type="nucleotide sequence ID" value="NZ_JARHUD010000006.1"/>
</dbReference>
<sequence>MAEADYAPLFQHGPDRTDYERLGDGGVVRERWRGRDWLIVPRETLADLAAEAFARSAHLLRPSHLAQLRAILDDPDSGDNDRSVARALLHNAVIAAAGALPLCQDTGTAVVIGEKGEQVLTGGEDVAAFSDGIARTYATRNLRFSQLAPLSLYEERNTGSNLPAQIEIAAGPGSDYRLLFVAKGGGSANKTFLFQQNTALLSPERLRAFLAEKVATLGAAACPPYHLALVIGGLSAEQTLKTVKLANCRALDNLPESGDASGRAFRDRALEAEVLAITRELGIGAQFGGKYFCHDVRVIRLPRHAGSLPVGLGVSCSADRQTAAKITAEGVFLERLEAHPERFLPELDECVAPAVPIDLTQPMEGIRRQLATLPVGTRLSLTGPLVVARDKAHAALSERLAAGGTLPDYLRDHPVYYAGPAKTPDGMVSGAFGPTTASRMDGYMETFLAAGVWPISLGKGNRSAAVADACARHGGFYLGTIGGAAAAIARDHIRSVETLDMEELGMEAVRRIEVVDLPAFLVIDDKGRDFYRDRAPTAA</sequence>
<keyword evidence="9 12" id="KW-0408">Iron</keyword>
<dbReference type="PIRSF" id="PIRSF001394">
    <property type="entry name" value="Fe_dep_fumar_hy"/>
    <property type="match status" value="1"/>
</dbReference>
<dbReference type="Pfam" id="PF05683">
    <property type="entry name" value="Fumerase_C"/>
    <property type="match status" value="1"/>
</dbReference>
<evidence type="ECO:0000259" key="14">
    <source>
        <dbReference type="Pfam" id="PF05683"/>
    </source>
</evidence>
<dbReference type="Pfam" id="PF05681">
    <property type="entry name" value="Fumerase"/>
    <property type="match status" value="1"/>
</dbReference>
<dbReference type="SUPFAM" id="SSF117457">
    <property type="entry name" value="FumA C-terminal domain-like"/>
    <property type="match status" value="1"/>
</dbReference>
<dbReference type="InterPro" id="IPR051208">
    <property type="entry name" value="Class-I_Fumarase/Tartrate_DH"/>
</dbReference>
<comment type="cofactor">
    <cofactor evidence="2 12">
        <name>[4Fe-4S] cluster</name>
        <dbReference type="ChEBI" id="CHEBI:49883"/>
    </cofactor>
</comment>
<accession>A0ABT5YNN4</accession>
<feature type="domain" description="Fe-S hydro-lyase tartrate dehydratase alpha-type catalytic" evidence="13">
    <location>
        <begin position="48"/>
        <end position="324"/>
    </location>
</feature>
<protein>
    <recommendedName>
        <fullName evidence="12">Fumarate hydratase class I</fullName>
        <ecNumber evidence="12">4.2.1.2</ecNumber>
    </recommendedName>
</protein>
<dbReference type="EMBL" id="JARHUD010000006">
    <property type="protein sequence ID" value="MDF2096494.1"/>
    <property type="molecule type" value="Genomic_DNA"/>
</dbReference>
<keyword evidence="10 12" id="KW-0411">Iron-sulfur</keyword>
<evidence type="ECO:0000256" key="10">
    <source>
        <dbReference type="ARBA" id="ARBA00023014"/>
    </source>
</evidence>
<dbReference type="Gene3D" id="3.20.130.10">
    <property type="entry name" value="Fe-S hydro-lyase, tartrate dehydratase beta-type, catalytic domain"/>
    <property type="match status" value="1"/>
</dbReference>
<dbReference type="InterPro" id="IPR036660">
    <property type="entry name" value="Fe-S_hydroAse_TtdB_cat_sf"/>
</dbReference>
<dbReference type="PANTHER" id="PTHR30389:SF0">
    <property type="entry name" value="FUMARATE HYDRATASE CLASS I, AEROBIC"/>
    <property type="match status" value="1"/>
</dbReference>
<organism evidence="15 16">
    <name type="scientific">Aquibaculum arenosum</name>
    <dbReference type="NCBI Taxonomy" id="3032591"/>
    <lineage>
        <taxon>Bacteria</taxon>
        <taxon>Pseudomonadati</taxon>
        <taxon>Pseudomonadota</taxon>
        <taxon>Alphaproteobacteria</taxon>
        <taxon>Rhodospirillales</taxon>
        <taxon>Rhodovibrionaceae</taxon>
        <taxon>Aquibaculum</taxon>
    </lineage>
</organism>
<evidence type="ECO:0000256" key="6">
    <source>
        <dbReference type="ARBA" id="ARBA00022485"/>
    </source>
</evidence>
<evidence type="ECO:0000256" key="9">
    <source>
        <dbReference type="ARBA" id="ARBA00023004"/>
    </source>
</evidence>
<reference evidence="15 16" key="1">
    <citation type="submission" date="2023-03" db="EMBL/GenBank/DDBJ databases">
        <title>Fodinicurvata sp. CAU 1616 isolated from sea sendiment.</title>
        <authorList>
            <person name="Kim W."/>
        </authorList>
    </citation>
    <scope>NUCLEOTIDE SEQUENCE [LARGE SCALE GENOMIC DNA]</scope>
    <source>
        <strain evidence="15 16">CAU 1616</strain>
    </source>
</reference>
<dbReference type="PANTHER" id="PTHR30389">
    <property type="entry name" value="FUMARATE HYDRATASE-RELATED"/>
    <property type="match status" value="1"/>
</dbReference>
<evidence type="ECO:0000256" key="5">
    <source>
        <dbReference type="ARBA" id="ARBA00011738"/>
    </source>
</evidence>
<comment type="catalytic activity">
    <reaction evidence="1 12">
        <text>(S)-malate = fumarate + H2O</text>
        <dbReference type="Rhea" id="RHEA:12460"/>
        <dbReference type="ChEBI" id="CHEBI:15377"/>
        <dbReference type="ChEBI" id="CHEBI:15589"/>
        <dbReference type="ChEBI" id="CHEBI:29806"/>
        <dbReference type="EC" id="4.2.1.2"/>
    </reaction>
</comment>
<evidence type="ECO:0000256" key="11">
    <source>
        <dbReference type="ARBA" id="ARBA00023239"/>
    </source>
</evidence>
<comment type="pathway">
    <text evidence="3">Carbohydrate metabolism; tricarboxylic acid cycle; (S)-malate from fumarate: step 1/1.</text>
</comment>
<comment type="similarity">
    <text evidence="4 12">Belongs to the class-I fumarase family.</text>
</comment>
<dbReference type="EC" id="4.2.1.2" evidence="12"/>
<dbReference type="InterPro" id="IPR004646">
    <property type="entry name" value="Fe-S_hydro-lyase_TtdA-typ_cat"/>
</dbReference>
<evidence type="ECO:0000256" key="7">
    <source>
        <dbReference type="ARBA" id="ARBA00022532"/>
    </source>
</evidence>
<evidence type="ECO:0000256" key="4">
    <source>
        <dbReference type="ARBA" id="ARBA00008876"/>
    </source>
</evidence>
<keyword evidence="7" id="KW-0816">Tricarboxylic acid cycle</keyword>
<comment type="subunit">
    <text evidence="5 12">Homodimer.</text>
</comment>
<dbReference type="InterPro" id="IPR011167">
    <property type="entry name" value="Fe_dep_fumarate_hydratase"/>
</dbReference>
<dbReference type="Proteomes" id="UP001215503">
    <property type="component" value="Unassembled WGS sequence"/>
</dbReference>
<evidence type="ECO:0000313" key="15">
    <source>
        <dbReference type="EMBL" id="MDF2096494.1"/>
    </source>
</evidence>
<proteinExistence type="inferred from homology"/>
<dbReference type="InterPro" id="IPR004647">
    <property type="entry name" value="Fe-S_hydro-lyase_TtdB-typ_cat"/>
</dbReference>
<gene>
    <name evidence="15" type="ORF">P2G67_10945</name>
</gene>
<evidence type="ECO:0000256" key="8">
    <source>
        <dbReference type="ARBA" id="ARBA00022723"/>
    </source>
</evidence>